<feature type="compositionally biased region" description="Pro residues" evidence="11">
    <location>
        <begin position="612"/>
        <end position="625"/>
    </location>
</feature>
<reference evidence="16" key="1">
    <citation type="journal article" date="2019" name="Int. J. Syst. Evol. Microbiol.">
        <title>The Global Catalogue of Microorganisms (GCM) 10K type strain sequencing project: providing services to taxonomists for standard genome sequencing and annotation.</title>
        <authorList>
            <consortium name="The Broad Institute Genomics Platform"/>
            <consortium name="The Broad Institute Genome Sequencing Center for Infectious Disease"/>
            <person name="Wu L."/>
            <person name="Ma J."/>
        </authorList>
    </citation>
    <scope>NUCLEOTIDE SEQUENCE [LARGE SCALE GENOMIC DNA]</scope>
    <source>
        <strain evidence="16">JCM 18514</strain>
    </source>
</reference>
<dbReference type="CDD" id="cd14014">
    <property type="entry name" value="STKc_PknB_like"/>
    <property type="match status" value="1"/>
</dbReference>
<protein>
    <recommendedName>
        <fullName evidence="1">non-specific serine/threonine protein kinase</fullName>
        <ecNumber evidence="1">2.7.11.1</ecNumber>
    </recommendedName>
</protein>
<evidence type="ECO:0000256" key="10">
    <source>
        <dbReference type="PROSITE-ProRule" id="PRU10141"/>
    </source>
</evidence>
<keyword evidence="5 10" id="KW-0547">Nucleotide-binding</keyword>
<keyword evidence="12" id="KW-0812">Transmembrane</keyword>
<accession>A0ABP9S7K3</accession>
<dbReference type="Proteomes" id="UP001500200">
    <property type="component" value="Unassembled WGS sequence"/>
</dbReference>
<dbReference type="CDD" id="cd06577">
    <property type="entry name" value="PASTA_pknB"/>
    <property type="match status" value="3"/>
</dbReference>
<dbReference type="SMART" id="SM00220">
    <property type="entry name" value="S_TKc"/>
    <property type="match status" value="1"/>
</dbReference>
<dbReference type="EMBL" id="BAABKK010000006">
    <property type="protein sequence ID" value="GAA5191450.1"/>
    <property type="molecule type" value="Genomic_DNA"/>
</dbReference>
<keyword evidence="12" id="KW-0472">Membrane</keyword>
<keyword evidence="4" id="KW-0677">Repeat</keyword>
<feature type="transmembrane region" description="Helical" evidence="12">
    <location>
        <begin position="380"/>
        <end position="401"/>
    </location>
</feature>
<gene>
    <name evidence="15" type="primary">pknB</name>
    <name evidence="15" type="ORF">GCM10023346_11110</name>
</gene>
<comment type="catalytic activity">
    <reaction evidence="8">
        <text>L-threonyl-[protein] + ATP = O-phospho-L-threonyl-[protein] + ADP + H(+)</text>
        <dbReference type="Rhea" id="RHEA:46608"/>
        <dbReference type="Rhea" id="RHEA-COMP:11060"/>
        <dbReference type="Rhea" id="RHEA-COMP:11605"/>
        <dbReference type="ChEBI" id="CHEBI:15378"/>
        <dbReference type="ChEBI" id="CHEBI:30013"/>
        <dbReference type="ChEBI" id="CHEBI:30616"/>
        <dbReference type="ChEBI" id="CHEBI:61977"/>
        <dbReference type="ChEBI" id="CHEBI:456216"/>
        <dbReference type="EC" id="2.7.11.1"/>
    </reaction>
</comment>
<dbReference type="PROSITE" id="PS00107">
    <property type="entry name" value="PROTEIN_KINASE_ATP"/>
    <property type="match status" value="1"/>
</dbReference>
<feature type="region of interest" description="Disordered" evidence="11">
    <location>
        <begin position="324"/>
        <end position="376"/>
    </location>
</feature>
<comment type="caution">
    <text evidence="15">The sequence shown here is derived from an EMBL/GenBank/DDBJ whole genome shotgun (WGS) entry which is preliminary data.</text>
</comment>
<sequence length="640" mass="66189">MTSQRVLNGRYELGELLGRGGMADVYKGVDTVLGRTVAVKLLRADLARDPQFHARFKREAQAVAALNHSSIVAIYDTGEYTVPGGPGEDVRVPYIVMEYVSGRTVRDLIRAKELDIDQAIEFILGVLAALEYSHKAGIVHRDIKPANVMVTGESNDVKVMDFGIARAMADSAATMTQTQAVVGTAQYLSPEQALGETVDARSDLYSAACLLFEMLTSRPPFTGDSPVSVAYQHVREIPEPASTFNPAVSEALDSVLAKGLQKNRADRFQDAAAFRRALRAAKNGVAVPAVAAGTPTDVQEAVPSTQLIPEGGLARGLMGAEFLDSTLSGGPGNGQVTGDQDMLDREAAESESDAEHDGAMPLGFAPERERTARQKSRRRAWTAVVVILVLLVLAGGGFWVYTTVNQKPAPPPLVAVPAVTNMSEATALQMLYGANLSPESHHVPDDKIPKGIVISTDPGAGSQVAPKSQVTLNVSDGPVSATVPAGLSGLTEAAARDLLRQAGLVGGSSTLANSATVPAGSVISTKPASGAVVGVGSTVDLVVSTGKVAVPQLIGLTKADAEALLKQNGLAIAVTEQENSQVAPGKVTGQGDAFNSLVEQGKTISVIVAKAPAPPPSPTPTPTPSPSDTKGGGGLGGLGG</sequence>
<dbReference type="InterPro" id="IPR000719">
    <property type="entry name" value="Prot_kinase_dom"/>
</dbReference>
<keyword evidence="6 15" id="KW-0418">Kinase</keyword>
<name>A0ABP9S7K3_9MICC</name>
<evidence type="ECO:0000256" key="5">
    <source>
        <dbReference type="ARBA" id="ARBA00022741"/>
    </source>
</evidence>
<evidence type="ECO:0000256" key="11">
    <source>
        <dbReference type="SAM" id="MobiDB-lite"/>
    </source>
</evidence>
<evidence type="ECO:0000256" key="1">
    <source>
        <dbReference type="ARBA" id="ARBA00012513"/>
    </source>
</evidence>
<dbReference type="SMART" id="SM00740">
    <property type="entry name" value="PASTA"/>
    <property type="match status" value="3"/>
</dbReference>
<dbReference type="GO" id="GO:0016301">
    <property type="term" value="F:kinase activity"/>
    <property type="evidence" value="ECO:0007669"/>
    <property type="project" value="UniProtKB-KW"/>
</dbReference>
<evidence type="ECO:0000259" key="14">
    <source>
        <dbReference type="PROSITE" id="PS51178"/>
    </source>
</evidence>
<dbReference type="Gene3D" id="1.10.510.10">
    <property type="entry name" value="Transferase(Phosphotransferase) domain 1"/>
    <property type="match status" value="1"/>
</dbReference>
<dbReference type="InterPro" id="IPR005543">
    <property type="entry name" value="PASTA_dom"/>
</dbReference>
<keyword evidence="3" id="KW-0808">Transferase</keyword>
<dbReference type="NCBIfam" id="NF033483">
    <property type="entry name" value="PknB_PASTA_kin"/>
    <property type="match status" value="1"/>
</dbReference>
<dbReference type="EC" id="2.7.11.1" evidence="1"/>
<feature type="compositionally biased region" description="Basic and acidic residues" evidence="11">
    <location>
        <begin position="342"/>
        <end position="358"/>
    </location>
</feature>
<evidence type="ECO:0000256" key="7">
    <source>
        <dbReference type="ARBA" id="ARBA00022840"/>
    </source>
</evidence>
<dbReference type="PANTHER" id="PTHR43289:SF6">
    <property type="entry name" value="SERINE_THREONINE-PROTEIN KINASE NEKL-3"/>
    <property type="match status" value="1"/>
</dbReference>
<feature type="region of interest" description="Disordered" evidence="11">
    <location>
        <begin position="610"/>
        <end position="640"/>
    </location>
</feature>
<evidence type="ECO:0000256" key="4">
    <source>
        <dbReference type="ARBA" id="ARBA00022737"/>
    </source>
</evidence>
<dbReference type="Pfam" id="PF00069">
    <property type="entry name" value="Pkinase"/>
    <property type="match status" value="1"/>
</dbReference>
<evidence type="ECO:0000256" key="8">
    <source>
        <dbReference type="ARBA" id="ARBA00047899"/>
    </source>
</evidence>
<evidence type="ECO:0000313" key="15">
    <source>
        <dbReference type="EMBL" id="GAA5191450.1"/>
    </source>
</evidence>
<evidence type="ECO:0000313" key="16">
    <source>
        <dbReference type="Proteomes" id="UP001500200"/>
    </source>
</evidence>
<evidence type="ECO:0000256" key="9">
    <source>
        <dbReference type="ARBA" id="ARBA00048679"/>
    </source>
</evidence>
<comment type="catalytic activity">
    <reaction evidence="9">
        <text>L-seryl-[protein] + ATP = O-phospho-L-seryl-[protein] + ADP + H(+)</text>
        <dbReference type="Rhea" id="RHEA:17989"/>
        <dbReference type="Rhea" id="RHEA-COMP:9863"/>
        <dbReference type="Rhea" id="RHEA-COMP:11604"/>
        <dbReference type="ChEBI" id="CHEBI:15378"/>
        <dbReference type="ChEBI" id="CHEBI:29999"/>
        <dbReference type="ChEBI" id="CHEBI:30616"/>
        <dbReference type="ChEBI" id="CHEBI:83421"/>
        <dbReference type="ChEBI" id="CHEBI:456216"/>
        <dbReference type="EC" id="2.7.11.1"/>
    </reaction>
</comment>
<dbReference type="InterPro" id="IPR017441">
    <property type="entry name" value="Protein_kinase_ATP_BS"/>
</dbReference>
<dbReference type="PROSITE" id="PS50011">
    <property type="entry name" value="PROTEIN_KINASE_DOM"/>
    <property type="match status" value="1"/>
</dbReference>
<organism evidence="15 16">
    <name type="scientific">Arthrobacter gyeryongensis</name>
    <dbReference type="NCBI Taxonomy" id="1650592"/>
    <lineage>
        <taxon>Bacteria</taxon>
        <taxon>Bacillati</taxon>
        <taxon>Actinomycetota</taxon>
        <taxon>Actinomycetes</taxon>
        <taxon>Micrococcales</taxon>
        <taxon>Micrococcaceae</taxon>
        <taxon>Arthrobacter</taxon>
    </lineage>
</organism>
<dbReference type="Gene3D" id="3.30.200.20">
    <property type="entry name" value="Phosphorylase Kinase, domain 1"/>
    <property type="match status" value="1"/>
</dbReference>
<evidence type="ECO:0000256" key="12">
    <source>
        <dbReference type="SAM" id="Phobius"/>
    </source>
</evidence>
<dbReference type="PROSITE" id="PS00108">
    <property type="entry name" value="PROTEIN_KINASE_ST"/>
    <property type="match status" value="1"/>
</dbReference>
<feature type="compositionally biased region" description="Gly residues" evidence="11">
    <location>
        <begin position="630"/>
        <end position="640"/>
    </location>
</feature>
<feature type="domain" description="PASTA" evidence="14">
    <location>
        <begin position="409"/>
        <end position="476"/>
    </location>
</feature>
<dbReference type="InterPro" id="IPR008271">
    <property type="entry name" value="Ser/Thr_kinase_AS"/>
</dbReference>
<feature type="binding site" evidence="10">
    <location>
        <position position="40"/>
    </location>
    <ligand>
        <name>ATP</name>
        <dbReference type="ChEBI" id="CHEBI:30616"/>
    </ligand>
</feature>
<feature type="domain" description="PASTA" evidence="14">
    <location>
        <begin position="544"/>
        <end position="610"/>
    </location>
</feature>
<dbReference type="PANTHER" id="PTHR43289">
    <property type="entry name" value="MITOGEN-ACTIVATED PROTEIN KINASE KINASE KINASE 20-RELATED"/>
    <property type="match status" value="1"/>
</dbReference>
<evidence type="ECO:0000256" key="3">
    <source>
        <dbReference type="ARBA" id="ARBA00022679"/>
    </source>
</evidence>
<dbReference type="SUPFAM" id="SSF56112">
    <property type="entry name" value="Protein kinase-like (PK-like)"/>
    <property type="match status" value="1"/>
</dbReference>
<evidence type="ECO:0000259" key="13">
    <source>
        <dbReference type="PROSITE" id="PS50011"/>
    </source>
</evidence>
<dbReference type="Pfam" id="PF03793">
    <property type="entry name" value="PASTA"/>
    <property type="match status" value="3"/>
</dbReference>
<evidence type="ECO:0000256" key="6">
    <source>
        <dbReference type="ARBA" id="ARBA00022777"/>
    </source>
</evidence>
<dbReference type="PROSITE" id="PS51178">
    <property type="entry name" value="PASTA"/>
    <property type="match status" value="2"/>
</dbReference>
<keyword evidence="16" id="KW-1185">Reference proteome</keyword>
<keyword evidence="2" id="KW-0723">Serine/threonine-protein kinase</keyword>
<dbReference type="Gene3D" id="3.30.10.20">
    <property type="match status" value="3"/>
</dbReference>
<evidence type="ECO:0000256" key="2">
    <source>
        <dbReference type="ARBA" id="ARBA00022527"/>
    </source>
</evidence>
<keyword evidence="7 10" id="KW-0067">ATP-binding</keyword>
<keyword evidence="12" id="KW-1133">Transmembrane helix</keyword>
<proteinExistence type="predicted"/>
<dbReference type="InterPro" id="IPR011009">
    <property type="entry name" value="Kinase-like_dom_sf"/>
</dbReference>
<feature type="domain" description="Protein kinase" evidence="13">
    <location>
        <begin position="11"/>
        <end position="279"/>
    </location>
</feature>